<protein>
    <submittedName>
        <fullName evidence="7">Nucleotide-binding alpha-beta plait domain-containing protein</fullName>
    </submittedName>
</protein>
<proteinExistence type="predicted"/>
<feature type="compositionally biased region" description="Basic and acidic residues" evidence="5">
    <location>
        <begin position="438"/>
        <end position="449"/>
    </location>
</feature>
<evidence type="ECO:0000256" key="5">
    <source>
        <dbReference type="SAM" id="MobiDB-lite"/>
    </source>
</evidence>
<feature type="region of interest" description="Disordered" evidence="5">
    <location>
        <begin position="113"/>
        <end position="137"/>
    </location>
</feature>
<dbReference type="EMBL" id="BQNB010008946">
    <property type="protein sequence ID" value="GJS56586.1"/>
    <property type="molecule type" value="Genomic_DNA"/>
</dbReference>
<name>A0ABQ4WUL4_9ASTR</name>
<dbReference type="PANTHER" id="PTHR23147">
    <property type="entry name" value="SERINE/ARGININE RICH SPLICING FACTOR"/>
    <property type="match status" value="1"/>
</dbReference>
<dbReference type="PROSITE" id="PS50102">
    <property type="entry name" value="RRM"/>
    <property type="match status" value="1"/>
</dbReference>
<dbReference type="Proteomes" id="UP001151760">
    <property type="component" value="Unassembled WGS sequence"/>
</dbReference>
<dbReference type="SUPFAM" id="SSF54928">
    <property type="entry name" value="RNA-binding domain, RBD"/>
    <property type="match status" value="1"/>
</dbReference>
<evidence type="ECO:0000256" key="2">
    <source>
        <dbReference type="ARBA" id="ARBA00022728"/>
    </source>
</evidence>
<keyword evidence="1" id="KW-0507">mRNA processing</keyword>
<keyword evidence="8" id="KW-1185">Reference proteome</keyword>
<evidence type="ECO:0000313" key="8">
    <source>
        <dbReference type="Proteomes" id="UP001151760"/>
    </source>
</evidence>
<keyword evidence="4" id="KW-0694">RNA-binding</keyword>
<keyword evidence="2" id="KW-0747">Spliceosome</keyword>
<reference evidence="7" key="1">
    <citation type="journal article" date="2022" name="Int. J. Mol. Sci.">
        <title>Draft Genome of Tanacetum Coccineum: Genomic Comparison of Closely Related Tanacetum-Family Plants.</title>
        <authorList>
            <person name="Yamashiro T."/>
            <person name="Shiraishi A."/>
            <person name="Nakayama K."/>
            <person name="Satake H."/>
        </authorList>
    </citation>
    <scope>NUCLEOTIDE SEQUENCE</scope>
</reference>
<evidence type="ECO:0000256" key="1">
    <source>
        <dbReference type="ARBA" id="ARBA00022664"/>
    </source>
</evidence>
<organism evidence="7 8">
    <name type="scientific">Tanacetum coccineum</name>
    <dbReference type="NCBI Taxonomy" id="301880"/>
    <lineage>
        <taxon>Eukaryota</taxon>
        <taxon>Viridiplantae</taxon>
        <taxon>Streptophyta</taxon>
        <taxon>Embryophyta</taxon>
        <taxon>Tracheophyta</taxon>
        <taxon>Spermatophyta</taxon>
        <taxon>Magnoliopsida</taxon>
        <taxon>eudicotyledons</taxon>
        <taxon>Gunneridae</taxon>
        <taxon>Pentapetalae</taxon>
        <taxon>asterids</taxon>
        <taxon>campanulids</taxon>
        <taxon>Asterales</taxon>
        <taxon>Asteraceae</taxon>
        <taxon>Asteroideae</taxon>
        <taxon>Anthemideae</taxon>
        <taxon>Anthemidinae</taxon>
        <taxon>Tanacetum</taxon>
    </lineage>
</organism>
<feature type="compositionally biased region" description="Acidic residues" evidence="5">
    <location>
        <begin position="343"/>
        <end position="354"/>
    </location>
</feature>
<dbReference type="Gene3D" id="3.30.70.330">
    <property type="match status" value="1"/>
</dbReference>
<dbReference type="InterPro" id="IPR012677">
    <property type="entry name" value="Nucleotide-bd_a/b_plait_sf"/>
</dbReference>
<feature type="compositionally biased region" description="Polar residues" evidence="5">
    <location>
        <begin position="124"/>
        <end position="137"/>
    </location>
</feature>
<feature type="region of interest" description="Disordered" evidence="5">
    <location>
        <begin position="415"/>
        <end position="465"/>
    </location>
</feature>
<feature type="compositionally biased region" description="Basic and acidic residues" evidence="5">
    <location>
        <begin position="355"/>
        <end position="366"/>
    </location>
</feature>
<feature type="domain" description="RRM" evidence="6">
    <location>
        <begin position="32"/>
        <end position="131"/>
    </location>
</feature>
<dbReference type="SMART" id="SM00360">
    <property type="entry name" value="RRM"/>
    <property type="match status" value="1"/>
</dbReference>
<reference evidence="7" key="2">
    <citation type="submission" date="2022-01" db="EMBL/GenBank/DDBJ databases">
        <authorList>
            <person name="Yamashiro T."/>
            <person name="Shiraishi A."/>
            <person name="Satake H."/>
            <person name="Nakayama K."/>
        </authorList>
    </citation>
    <scope>NUCLEOTIDE SEQUENCE</scope>
</reference>
<sequence length="526" mass="59109">MGHYSWDVIGGTSLWWDTRGGTTKVGHQRISTSVYVTNFPDNVSAKELFLACKQYGHVVDSYIPVKKSKYGKRFGFVKFINVFSEERLVNNLCTVWIGRVRLHANIARFQRPNGKNIGEGNKKPNVTPTPSVKPNLSGSLGNEKSYRGVLNGDTKTKLVGKISEPSIVLGDECVMSMNVDNALFGRVKVFASLANLKMALGNEGFSDIVIKYMGEQWVMLEFKSLESMEKFKKCVSVMSWFSQVIKATNEFEVDGRIAWVEVEGVPFKLWTNNTFTRIAEKWGKLLDVDDQDETCFHSKRLCVYLKAGNSIREDFKITHRGKMYWIRANETQGWVPEFTDEYESEDDNSMDEEGEVKKNGIKDEHSDGEIVPESLFEDGELENNHVDGIFSKKEKEVSEDPFNLYSLLKRQNKLDDKDTNSEDSLKHPPGFTPLTHNCENDTSEKKVDQNDEFSEAGDVDKLKGSANGSISAGHFKVSEIPRTGGSMVGLLEDVIKVGQVMGFKMEGVIANLEELIGTQGGKEGYR</sequence>
<dbReference type="InterPro" id="IPR000504">
    <property type="entry name" value="RRM_dom"/>
</dbReference>
<evidence type="ECO:0000256" key="3">
    <source>
        <dbReference type="ARBA" id="ARBA00023187"/>
    </source>
</evidence>
<dbReference type="CDD" id="cd00590">
    <property type="entry name" value="RRM_SF"/>
    <property type="match status" value="1"/>
</dbReference>
<feature type="region of interest" description="Disordered" evidence="5">
    <location>
        <begin position="343"/>
        <end position="366"/>
    </location>
</feature>
<dbReference type="InterPro" id="IPR050907">
    <property type="entry name" value="SRSF"/>
</dbReference>
<comment type="caution">
    <text evidence="7">The sequence shown here is derived from an EMBL/GenBank/DDBJ whole genome shotgun (WGS) entry which is preliminary data.</text>
</comment>
<dbReference type="Pfam" id="PF00076">
    <property type="entry name" value="RRM_1"/>
    <property type="match status" value="1"/>
</dbReference>
<evidence type="ECO:0000256" key="4">
    <source>
        <dbReference type="PROSITE-ProRule" id="PRU00176"/>
    </source>
</evidence>
<keyword evidence="3" id="KW-0508">mRNA splicing</keyword>
<feature type="compositionally biased region" description="Basic and acidic residues" evidence="5">
    <location>
        <begin position="415"/>
        <end position="426"/>
    </location>
</feature>
<evidence type="ECO:0000259" key="6">
    <source>
        <dbReference type="PROSITE" id="PS50102"/>
    </source>
</evidence>
<dbReference type="InterPro" id="IPR035979">
    <property type="entry name" value="RBD_domain_sf"/>
</dbReference>
<accession>A0ABQ4WUL4</accession>
<evidence type="ECO:0000313" key="7">
    <source>
        <dbReference type="EMBL" id="GJS56586.1"/>
    </source>
</evidence>
<gene>
    <name evidence="7" type="ORF">Tco_0629948</name>
</gene>